<dbReference type="SMART" id="SM00448">
    <property type="entry name" value="REC"/>
    <property type="match status" value="1"/>
</dbReference>
<comment type="caution">
    <text evidence="6">The sequence shown here is derived from an EMBL/GenBank/DDBJ whole genome shotgun (WGS) entry which is preliminary data.</text>
</comment>
<dbReference type="SMART" id="SM00421">
    <property type="entry name" value="HTH_LUXR"/>
    <property type="match status" value="1"/>
</dbReference>
<evidence type="ECO:0000259" key="4">
    <source>
        <dbReference type="PROSITE" id="PS50043"/>
    </source>
</evidence>
<dbReference type="SUPFAM" id="SSF46894">
    <property type="entry name" value="C-terminal effector domain of the bipartite response regulators"/>
    <property type="match status" value="1"/>
</dbReference>
<organism evidence="6 7">
    <name type="scientific">Candidatus Thermoflexus japonica</name>
    <dbReference type="NCBI Taxonomy" id="2035417"/>
    <lineage>
        <taxon>Bacteria</taxon>
        <taxon>Bacillati</taxon>
        <taxon>Chloroflexota</taxon>
        <taxon>Thermoflexia</taxon>
        <taxon>Thermoflexales</taxon>
        <taxon>Thermoflexaceae</taxon>
        <taxon>Thermoflexus</taxon>
    </lineage>
</organism>
<sequence length="218" mass="24405">MKERPIRLLIVDDHTIVRQGLIALLEDEADIRVIGQAGTGQQALALVEARQPDLVLLDITLPDLSGLEVARRIVRAWPGVRVLILTMHEEEAFFFEALRAGAAGYVLKGADSDELLYAIHAVCEGGVYLPPKLAASLVQDYLNRQPQPFLEEIPLTPREQTILRLIAQGLTNRQIAERLGLSLNTVKTHRQHLYEKLGFHRRSELVAYALRRGLITPD</sequence>
<dbReference type="EMBL" id="BEHY01000001">
    <property type="protein sequence ID" value="GBD07833.1"/>
    <property type="molecule type" value="Genomic_DNA"/>
</dbReference>
<dbReference type="InterPro" id="IPR016032">
    <property type="entry name" value="Sig_transdc_resp-reg_C-effctor"/>
</dbReference>
<dbReference type="Gene3D" id="3.40.50.2300">
    <property type="match status" value="1"/>
</dbReference>
<dbReference type="Pfam" id="PF00072">
    <property type="entry name" value="Response_reg"/>
    <property type="match status" value="1"/>
</dbReference>
<feature type="domain" description="Response regulatory" evidence="5">
    <location>
        <begin position="7"/>
        <end position="123"/>
    </location>
</feature>
<dbReference type="Proteomes" id="UP000236642">
    <property type="component" value="Unassembled WGS sequence"/>
</dbReference>
<dbReference type="PROSITE" id="PS50043">
    <property type="entry name" value="HTH_LUXR_2"/>
    <property type="match status" value="1"/>
</dbReference>
<reference evidence="7" key="1">
    <citation type="submission" date="2017-09" db="EMBL/GenBank/DDBJ databases">
        <title>Metaegenomics of thermophilic ammonia-oxidizing enrichment culture.</title>
        <authorList>
            <person name="Kato S."/>
            <person name="Suzuki K."/>
        </authorList>
    </citation>
    <scope>NUCLEOTIDE SEQUENCE [LARGE SCALE GENOMIC DNA]</scope>
</reference>
<feature type="domain" description="HTH luxR-type" evidence="4">
    <location>
        <begin position="148"/>
        <end position="213"/>
    </location>
</feature>
<keyword evidence="2" id="KW-0238">DNA-binding</keyword>
<dbReference type="PROSITE" id="PS00622">
    <property type="entry name" value="HTH_LUXR_1"/>
    <property type="match status" value="1"/>
</dbReference>
<dbReference type="GO" id="GO:0006355">
    <property type="term" value="P:regulation of DNA-templated transcription"/>
    <property type="evidence" value="ECO:0007669"/>
    <property type="project" value="InterPro"/>
</dbReference>
<evidence type="ECO:0000256" key="1">
    <source>
        <dbReference type="ARBA" id="ARBA00022553"/>
    </source>
</evidence>
<dbReference type="InterPro" id="IPR001789">
    <property type="entry name" value="Sig_transdc_resp-reg_receiver"/>
</dbReference>
<dbReference type="PROSITE" id="PS50110">
    <property type="entry name" value="RESPONSE_REGULATORY"/>
    <property type="match status" value="1"/>
</dbReference>
<dbReference type="CDD" id="cd17535">
    <property type="entry name" value="REC_NarL-like"/>
    <property type="match status" value="1"/>
</dbReference>
<evidence type="ECO:0000256" key="3">
    <source>
        <dbReference type="PROSITE-ProRule" id="PRU00169"/>
    </source>
</evidence>
<evidence type="ECO:0000313" key="6">
    <source>
        <dbReference type="EMBL" id="GBD07833.1"/>
    </source>
</evidence>
<dbReference type="GO" id="GO:0000160">
    <property type="term" value="P:phosphorelay signal transduction system"/>
    <property type="evidence" value="ECO:0007669"/>
    <property type="project" value="InterPro"/>
</dbReference>
<dbReference type="InterPro" id="IPR011006">
    <property type="entry name" value="CheY-like_superfamily"/>
</dbReference>
<dbReference type="InterPro" id="IPR039420">
    <property type="entry name" value="WalR-like"/>
</dbReference>
<accession>A0A2H5Y317</accession>
<dbReference type="AlphaFoldDB" id="A0A2H5Y317"/>
<dbReference type="PRINTS" id="PR00038">
    <property type="entry name" value="HTHLUXR"/>
</dbReference>
<name>A0A2H5Y317_9CHLR</name>
<dbReference type="CDD" id="cd06170">
    <property type="entry name" value="LuxR_C_like"/>
    <property type="match status" value="1"/>
</dbReference>
<dbReference type="InterPro" id="IPR058245">
    <property type="entry name" value="NreC/VraR/RcsB-like_REC"/>
</dbReference>
<feature type="modified residue" description="4-aspartylphosphate" evidence="3">
    <location>
        <position position="58"/>
    </location>
</feature>
<keyword evidence="1 3" id="KW-0597">Phosphoprotein</keyword>
<dbReference type="InterPro" id="IPR000792">
    <property type="entry name" value="Tscrpt_reg_LuxR_C"/>
</dbReference>
<dbReference type="SUPFAM" id="SSF52172">
    <property type="entry name" value="CheY-like"/>
    <property type="match status" value="1"/>
</dbReference>
<dbReference type="GO" id="GO:0003677">
    <property type="term" value="F:DNA binding"/>
    <property type="evidence" value="ECO:0007669"/>
    <property type="project" value="UniProtKB-KW"/>
</dbReference>
<protein>
    <submittedName>
        <fullName evidence="6">Oxygen regulatory protein NreC</fullName>
    </submittedName>
</protein>
<dbReference type="Pfam" id="PF00196">
    <property type="entry name" value="GerE"/>
    <property type="match status" value="1"/>
</dbReference>
<dbReference type="PANTHER" id="PTHR43214">
    <property type="entry name" value="TWO-COMPONENT RESPONSE REGULATOR"/>
    <property type="match status" value="1"/>
</dbReference>
<gene>
    <name evidence="6" type="primary">nreC_1</name>
    <name evidence="6" type="ORF">HRbin22_00059</name>
</gene>
<evidence type="ECO:0000256" key="2">
    <source>
        <dbReference type="ARBA" id="ARBA00023125"/>
    </source>
</evidence>
<dbReference type="PANTHER" id="PTHR43214:SF43">
    <property type="entry name" value="TWO-COMPONENT RESPONSE REGULATOR"/>
    <property type="match status" value="1"/>
</dbReference>
<proteinExistence type="predicted"/>
<evidence type="ECO:0000259" key="5">
    <source>
        <dbReference type="PROSITE" id="PS50110"/>
    </source>
</evidence>
<evidence type="ECO:0000313" key="7">
    <source>
        <dbReference type="Proteomes" id="UP000236642"/>
    </source>
</evidence>